<proteinExistence type="predicted"/>
<comment type="cofactor">
    <cofactor evidence="1">
        <name>FAD</name>
        <dbReference type="ChEBI" id="CHEBI:57692"/>
    </cofactor>
</comment>
<accession>A0A193BV48</accession>
<protein>
    <submittedName>
        <fullName evidence="5">FAD-binding monooxygenase</fullName>
    </submittedName>
</protein>
<dbReference type="PRINTS" id="PR00420">
    <property type="entry name" value="RNGMNOXGNASE"/>
</dbReference>
<dbReference type="InterPro" id="IPR036188">
    <property type="entry name" value="FAD/NAD-bd_sf"/>
</dbReference>
<dbReference type="Pfam" id="PF01494">
    <property type="entry name" value="FAD_binding_3"/>
    <property type="match status" value="1"/>
</dbReference>
<dbReference type="Proteomes" id="UP000093695">
    <property type="component" value="Chromosome"/>
</dbReference>
<keyword evidence="5" id="KW-0503">Monooxygenase</keyword>
<dbReference type="STRING" id="31958.SD37_10915"/>
<dbReference type="Gene3D" id="3.30.70.2450">
    <property type="match status" value="1"/>
</dbReference>
<dbReference type="SUPFAM" id="SSF51905">
    <property type="entry name" value="FAD/NAD(P)-binding domain"/>
    <property type="match status" value="1"/>
</dbReference>
<dbReference type="GO" id="GO:0071949">
    <property type="term" value="F:FAD binding"/>
    <property type="evidence" value="ECO:0007669"/>
    <property type="project" value="InterPro"/>
</dbReference>
<dbReference type="PANTHER" id="PTHR43004:SF19">
    <property type="entry name" value="BINDING MONOOXYGENASE, PUTATIVE (JCVI)-RELATED"/>
    <property type="match status" value="1"/>
</dbReference>
<dbReference type="GO" id="GO:0016709">
    <property type="term" value="F:oxidoreductase activity, acting on paired donors, with incorporation or reduction of molecular oxygen, NAD(P)H as one donor, and incorporation of one atom of oxygen"/>
    <property type="evidence" value="ECO:0007669"/>
    <property type="project" value="UniProtKB-ARBA"/>
</dbReference>
<gene>
    <name evidence="5" type="ORF">SD37_10915</name>
</gene>
<dbReference type="Gene3D" id="3.50.50.60">
    <property type="entry name" value="FAD/NAD(P)-binding domain"/>
    <property type="match status" value="1"/>
</dbReference>
<evidence type="ECO:0000313" key="5">
    <source>
        <dbReference type="EMBL" id="ANN16097.1"/>
    </source>
</evidence>
<name>A0A193BV48_AMYOR</name>
<feature type="domain" description="FAD-binding" evidence="4">
    <location>
        <begin position="5"/>
        <end position="343"/>
    </location>
</feature>
<dbReference type="Pfam" id="PF21274">
    <property type="entry name" value="Rng_hyd_C"/>
    <property type="match status" value="1"/>
</dbReference>
<organism evidence="5 6">
    <name type="scientific">Amycolatopsis orientalis</name>
    <name type="common">Nocardia orientalis</name>
    <dbReference type="NCBI Taxonomy" id="31958"/>
    <lineage>
        <taxon>Bacteria</taxon>
        <taxon>Bacillati</taxon>
        <taxon>Actinomycetota</taxon>
        <taxon>Actinomycetes</taxon>
        <taxon>Pseudonocardiales</taxon>
        <taxon>Pseudonocardiaceae</taxon>
        <taxon>Amycolatopsis</taxon>
    </lineage>
</organism>
<keyword evidence="6" id="KW-1185">Reference proteome</keyword>
<dbReference type="EMBL" id="CP016174">
    <property type="protein sequence ID" value="ANN16097.1"/>
    <property type="molecule type" value="Genomic_DNA"/>
</dbReference>
<keyword evidence="5" id="KW-0560">Oxidoreductase</keyword>
<evidence type="ECO:0000256" key="2">
    <source>
        <dbReference type="ARBA" id="ARBA00022630"/>
    </source>
</evidence>
<evidence type="ECO:0000256" key="1">
    <source>
        <dbReference type="ARBA" id="ARBA00001974"/>
    </source>
</evidence>
<dbReference type="PANTHER" id="PTHR43004">
    <property type="entry name" value="TRK SYSTEM POTASSIUM UPTAKE PROTEIN"/>
    <property type="match status" value="1"/>
</dbReference>
<dbReference type="RefSeq" id="WP_065912794.1">
    <property type="nucleotide sequence ID" value="NZ_CP016174.1"/>
</dbReference>
<reference evidence="5 6" key="1">
    <citation type="journal article" date="2015" name="Genome Announc.">
        <title>Draft Genome Sequence of Norvancomycin-Producing Strain Amycolatopsis orientalis CPCC200066.</title>
        <authorList>
            <person name="Lei X."/>
            <person name="Yuan F."/>
            <person name="Shi Y."/>
            <person name="Li X."/>
            <person name="Wang L."/>
            <person name="Hong B."/>
        </authorList>
    </citation>
    <scope>NUCLEOTIDE SEQUENCE [LARGE SCALE GENOMIC DNA]</scope>
    <source>
        <strain evidence="5 6">B-37</strain>
    </source>
</reference>
<sequence length="503" mass="53833">MTEPAVLIAGAGPTGLALACGLRAKGIPVRVVDRADGPIGTSRALGVQPRGVEVLIRLGALADLPDQVIPLREVRMYVGGKLISTMPMDRMGAASGRSPLLVSQVEVEGALRERLAGLGVRPGWGQELVDYAADSAGVTVTLRGPDGLESVRAGWLVGCDGAHSRVRKLSGIGFPGVPVADHFLIADVRADWRLDRQVMGSWSHGGDMISVCPLPGEDRWRLMGPSPSDTEGELSQDDILSLVKRQLGSCTPYRETGIREVEWLSTFRIHRRLADTYRKGRGLLAGDAVAIHHPFGGQGMNTGLGDAENLAWKLASVIAGRAGVRLLDSYEAERRPVARGVLAGTDFVTRLVLAENKFTAQLRDRVVMPLMNTRGVQNLLWRNASQLGVHYRGGPLAAPPQRRFGPGLKPGERVPDILCRDDDGMTVRLHEALQGRWAVLGGPDAAESFAAAAVVLGDKDVVSLTPANGILRDVLLIRPDAHLAWRGRPAPGELSRWLAGVLG</sequence>
<dbReference type="InterPro" id="IPR002938">
    <property type="entry name" value="FAD-bd"/>
</dbReference>
<dbReference type="InterPro" id="IPR050641">
    <property type="entry name" value="RIFMO-like"/>
</dbReference>
<evidence type="ECO:0000256" key="3">
    <source>
        <dbReference type="ARBA" id="ARBA00022827"/>
    </source>
</evidence>
<dbReference type="KEGG" id="aori:SD37_10915"/>
<keyword evidence="3" id="KW-0274">FAD</keyword>
<evidence type="ECO:0000259" key="4">
    <source>
        <dbReference type="Pfam" id="PF01494"/>
    </source>
</evidence>
<dbReference type="Gene3D" id="3.40.30.120">
    <property type="match status" value="1"/>
</dbReference>
<keyword evidence="2" id="KW-0285">Flavoprotein</keyword>
<evidence type="ECO:0000313" key="6">
    <source>
        <dbReference type="Proteomes" id="UP000093695"/>
    </source>
</evidence>
<dbReference type="AlphaFoldDB" id="A0A193BV48"/>